<gene>
    <name evidence="2" type="ORF">PMZ80_004537</name>
</gene>
<evidence type="ECO:0000313" key="3">
    <source>
        <dbReference type="Proteomes" id="UP001334248"/>
    </source>
</evidence>
<dbReference type="RefSeq" id="XP_064731619.1">
    <property type="nucleotide sequence ID" value="XM_064872961.1"/>
</dbReference>
<dbReference type="EMBL" id="JAVHJV010000004">
    <property type="protein sequence ID" value="KAK5943529.1"/>
    <property type="molecule type" value="Genomic_DNA"/>
</dbReference>
<protein>
    <submittedName>
        <fullName evidence="2">Uncharacterized protein</fullName>
    </submittedName>
</protein>
<dbReference type="Proteomes" id="UP001334248">
    <property type="component" value="Unassembled WGS sequence"/>
</dbReference>
<name>A0ABR0RSE0_9EURO</name>
<accession>A0ABR0RSE0</accession>
<comment type="caution">
    <text evidence="2">The sequence shown here is derived from an EMBL/GenBank/DDBJ whole genome shotgun (WGS) entry which is preliminary data.</text>
</comment>
<reference evidence="2 3" key="1">
    <citation type="journal article" date="2023" name="Res Sq">
        <title>Genomic and morphological characterization of Knufia obscura isolated from the Mars 2020 spacecraft assembly facility.</title>
        <authorList>
            <person name="Chander A.M."/>
            <person name="Teixeira M.M."/>
            <person name="Singh N.K."/>
            <person name="Williams M.P."/>
            <person name="Parker C.W."/>
            <person name="Leo P."/>
            <person name="Stajich J.E."/>
            <person name="Torok T."/>
            <person name="Tighe S."/>
            <person name="Mason C.E."/>
            <person name="Venkateswaran K."/>
        </authorList>
    </citation>
    <scope>NUCLEOTIDE SEQUENCE [LARGE SCALE GENOMIC DNA]</scope>
    <source>
        <strain evidence="2 3">CCFEE 5817</strain>
    </source>
</reference>
<feature type="region of interest" description="Disordered" evidence="1">
    <location>
        <begin position="471"/>
        <end position="534"/>
    </location>
</feature>
<evidence type="ECO:0000313" key="2">
    <source>
        <dbReference type="EMBL" id="KAK5943529.1"/>
    </source>
</evidence>
<sequence length="673" mass="76948">MGREAYLSRVVLGRSAFDEPLRDENGNLVLGGQARAFDDQSYVQQFDDRGHPQNLESERRAKRFRKAQNEVLAACGVVVRRDEDRRRTHDQTDSTEAAQLTTLQDENKTGLLFKCADRLAGDVLTWWISSLRKRLMVFGAFRPSMTESISRSFSQGRVPFLFSGFSAWVAAEIPRIARRTEITEPVECMNYLDFDLGRTAPSWHERLWDWIEAGVWLSIELPLEFTSSLQSLGFVVLPAIWTTLGEISFRHSTTTWLFNSPLTHQLAITTALYLLRDHLQRQMGWRIYGLLRQILPRPHHPTELSIQALNDDDFVDDTSIVGIGRSLGPGTDRRYYGPQDFWTVLPVAFPWLSIILRKRANKEEIKNETLMRCAMMEHNEGVDRMSRSQQRDRRARNIIGNLESLGVDIEEDFYVDIDQWSLQIDSWALEYEEEDEEAVMRMPSARSWQQEITTREDFLIAAQEYRAIPHGSIIGQRQGQDEEATAGIEGSQPPTNHEEAPATPEPGIRRATSLSTTTPRPVRRPTETNGPDFDEEMEALLAEARRETTSRKKAKAKDDRQYRITRLTTYAVDSLAWHSSAIITNLVMLPIDAIYYRSLASWFFSVTGSAGGSPVLPVGDWSGGSSHAGTTRWQYHRMLLLSLGLECLVRGAIWQVGHRVVLSYGRWFSWEKF</sequence>
<proteinExistence type="predicted"/>
<organism evidence="2 3">
    <name type="scientific">Knufia obscura</name>
    <dbReference type="NCBI Taxonomy" id="1635080"/>
    <lineage>
        <taxon>Eukaryota</taxon>
        <taxon>Fungi</taxon>
        <taxon>Dikarya</taxon>
        <taxon>Ascomycota</taxon>
        <taxon>Pezizomycotina</taxon>
        <taxon>Eurotiomycetes</taxon>
        <taxon>Chaetothyriomycetidae</taxon>
        <taxon>Chaetothyriales</taxon>
        <taxon>Trichomeriaceae</taxon>
        <taxon>Knufia</taxon>
    </lineage>
</organism>
<evidence type="ECO:0000256" key="1">
    <source>
        <dbReference type="SAM" id="MobiDB-lite"/>
    </source>
</evidence>
<dbReference type="GeneID" id="89997986"/>
<keyword evidence="3" id="KW-1185">Reference proteome</keyword>